<proteinExistence type="predicted"/>
<evidence type="ECO:0000313" key="3">
    <source>
        <dbReference type="EMBL" id="KAB2930273.1"/>
    </source>
</evidence>
<dbReference type="InterPro" id="IPR012338">
    <property type="entry name" value="Beta-lactam/transpept-like"/>
</dbReference>
<dbReference type="Pfam" id="PF00905">
    <property type="entry name" value="Transpeptidase"/>
    <property type="match status" value="1"/>
</dbReference>
<dbReference type="GO" id="GO:0008658">
    <property type="term" value="F:penicillin binding"/>
    <property type="evidence" value="ECO:0007669"/>
    <property type="project" value="InterPro"/>
</dbReference>
<dbReference type="AlphaFoldDB" id="A0A833LX34"/>
<protein>
    <submittedName>
        <fullName evidence="3">Class D beta-lactamase</fullName>
    </submittedName>
</protein>
<feature type="chain" id="PRO_5032907625" evidence="1">
    <location>
        <begin position="20"/>
        <end position="268"/>
    </location>
</feature>
<accession>A0A833LX34</accession>
<keyword evidence="1" id="KW-0732">Signal</keyword>
<evidence type="ECO:0000259" key="2">
    <source>
        <dbReference type="Pfam" id="PF00905"/>
    </source>
</evidence>
<dbReference type="SUPFAM" id="SSF56601">
    <property type="entry name" value="beta-lactamase/transpeptidase-like"/>
    <property type="match status" value="1"/>
</dbReference>
<dbReference type="InterPro" id="IPR001460">
    <property type="entry name" value="PCN-bd_Tpept"/>
</dbReference>
<gene>
    <name evidence="3" type="primary">blaOXA</name>
    <name evidence="3" type="ORF">F9K24_17715</name>
</gene>
<sequence length="268" mass="30526">MKKYIPLLSLLFLVPSCSAPSVHEVRHDDIAPLFSKYNATGTFVLQKEGETAFIYNEERAARGFIPASTFKIFNSLVALETGVIGVDDTIPWDGVKRAFPAWNQDQRMREAFQRSTVWFYQLLARRIGQARMQQAVSREHYGNENIAGGIDRFWLTGSLRISALQQIDLLKRLKHRKLGFSEKTMQTVEDLMLIEQCDRYTMRGKTGWGDQQGIQIGWLVGYIERDGAVYYYAMNVESSDPAFPMIEARKDIVRSVLLGVGVIDGECR</sequence>
<evidence type="ECO:0000313" key="4">
    <source>
        <dbReference type="Proteomes" id="UP000460298"/>
    </source>
</evidence>
<dbReference type="Gene3D" id="3.40.710.10">
    <property type="entry name" value="DD-peptidase/beta-lactamase superfamily"/>
    <property type="match status" value="1"/>
</dbReference>
<feature type="domain" description="Penicillin-binding protein transpeptidase" evidence="2">
    <location>
        <begin position="60"/>
        <end position="255"/>
    </location>
</feature>
<dbReference type="NCBIfam" id="NF012161">
    <property type="entry name" value="bla_class_D_main"/>
    <property type="match status" value="1"/>
</dbReference>
<comment type="caution">
    <text evidence="3">The sequence shown here is derived from an EMBL/GenBank/DDBJ whole genome shotgun (WGS) entry which is preliminary data.</text>
</comment>
<feature type="signal peptide" evidence="1">
    <location>
        <begin position="1"/>
        <end position="19"/>
    </location>
</feature>
<dbReference type="Proteomes" id="UP000460298">
    <property type="component" value="Unassembled WGS sequence"/>
</dbReference>
<reference evidence="3 4" key="1">
    <citation type="submission" date="2019-10" db="EMBL/GenBank/DDBJ databases">
        <title>Extracellular Electron Transfer in a Candidatus Methanoperedens spp. Enrichment Culture.</title>
        <authorList>
            <person name="Berger S."/>
            <person name="Rangel Shaw D."/>
            <person name="Berben T."/>
            <person name="In 'T Zandt M."/>
            <person name="Frank J."/>
            <person name="Reimann J."/>
            <person name="Jetten M.S.M."/>
            <person name="Welte C.U."/>
        </authorList>
    </citation>
    <scope>NUCLEOTIDE SEQUENCE [LARGE SCALE GENOMIC DNA]</scope>
    <source>
        <strain evidence="3">SB12</strain>
    </source>
</reference>
<dbReference type="EMBL" id="WBUI01000022">
    <property type="protein sequence ID" value="KAB2930273.1"/>
    <property type="molecule type" value="Genomic_DNA"/>
</dbReference>
<name>A0A833LX34_9LEPT</name>
<evidence type="ECO:0000256" key="1">
    <source>
        <dbReference type="SAM" id="SignalP"/>
    </source>
</evidence>
<organism evidence="3 4">
    <name type="scientific">Leptonema illini</name>
    <dbReference type="NCBI Taxonomy" id="183"/>
    <lineage>
        <taxon>Bacteria</taxon>
        <taxon>Pseudomonadati</taxon>
        <taxon>Spirochaetota</taxon>
        <taxon>Spirochaetia</taxon>
        <taxon>Leptospirales</taxon>
        <taxon>Leptospiraceae</taxon>
        <taxon>Leptonema</taxon>
    </lineage>
</organism>